<dbReference type="Proteomes" id="UP000695000">
    <property type="component" value="Unplaced"/>
</dbReference>
<sequence length="214" mass="25223">MGLTRQEVNLRRLLLKCELMISSNQKDDRFPKYVNSLEDMLKDMLKVPEKPHEEILNDYKRRIYNVKVSAGMETDSDRQFLLNEKINEEPIARMELLGLRQRKADKQDGLDDLDQMIHYHQDAQEKIANDMLQLTQSLKEQSQLANKIIKKDTEVVSKSSQMTEQNFSRLKVESSKLTEHSKRACKCWMWIMLVIVLAVFINMVLFMKVMKKTK</sequence>
<keyword evidence="4" id="KW-0813">Transport</keyword>
<comment type="subcellular location">
    <subcellularLocation>
        <location evidence="1">Endoplasmic reticulum membrane</location>
        <topology evidence="1">Single-pass type IV membrane protein</topology>
    </subcellularLocation>
</comment>
<feature type="transmembrane region" description="Helical" evidence="12">
    <location>
        <begin position="188"/>
        <end position="207"/>
    </location>
</feature>
<evidence type="ECO:0000256" key="2">
    <source>
        <dbReference type="ARBA" id="ARBA00007891"/>
    </source>
</evidence>
<evidence type="ECO:0000256" key="1">
    <source>
        <dbReference type="ARBA" id="ARBA00004163"/>
    </source>
</evidence>
<reference evidence="14" key="1">
    <citation type="submission" date="2025-08" db="UniProtKB">
        <authorList>
            <consortium name="RefSeq"/>
        </authorList>
    </citation>
    <scope>IDENTIFICATION</scope>
    <source>
        <tissue evidence="14">Whole Larva</tissue>
    </source>
</reference>
<gene>
    <name evidence="14" type="primary">LOC108561875</name>
</gene>
<evidence type="ECO:0000256" key="12">
    <source>
        <dbReference type="SAM" id="Phobius"/>
    </source>
</evidence>
<organism evidence="13 14">
    <name type="scientific">Nicrophorus vespilloides</name>
    <name type="common">Boreal carrion beetle</name>
    <dbReference type="NCBI Taxonomy" id="110193"/>
    <lineage>
        <taxon>Eukaryota</taxon>
        <taxon>Metazoa</taxon>
        <taxon>Ecdysozoa</taxon>
        <taxon>Arthropoda</taxon>
        <taxon>Hexapoda</taxon>
        <taxon>Insecta</taxon>
        <taxon>Pterygota</taxon>
        <taxon>Neoptera</taxon>
        <taxon>Endopterygota</taxon>
        <taxon>Coleoptera</taxon>
        <taxon>Polyphaga</taxon>
        <taxon>Staphyliniformia</taxon>
        <taxon>Silphidae</taxon>
        <taxon>Nicrophorinae</taxon>
        <taxon>Nicrophorus</taxon>
    </lineage>
</organism>
<protein>
    <recommendedName>
        <fullName evidence="3">Vesicle transport protein USE1</fullName>
    </recommendedName>
    <alternativeName>
        <fullName evidence="11">USE1-like protein</fullName>
    </alternativeName>
</protein>
<dbReference type="Pfam" id="PF09753">
    <property type="entry name" value="Use1"/>
    <property type="match status" value="2"/>
</dbReference>
<evidence type="ECO:0000256" key="5">
    <source>
        <dbReference type="ARBA" id="ARBA00022692"/>
    </source>
</evidence>
<accession>A0ABM1MLM0</accession>
<evidence type="ECO:0000256" key="6">
    <source>
        <dbReference type="ARBA" id="ARBA00022824"/>
    </source>
</evidence>
<comment type="similarity">
    <text evidence="2">Belongs to the USE1 family.</text>
</comment>
<proteinExistence type="inferred from homology"/>
<dbReference type="RefSeq" id="XP_017775470.1">
    <property type="nucleotide sequence ID" value="XM_017919981.1"/>
</dbReference>
<keyword evidence="9 12" id="KW-1133">Transmembrane helix</keyword>
<dbReference type="CDD" id="cd15860">
    <property type="entry name" value="SNARE_USE1"/>
    <property type="match status" value="1"/>
</dbReference>
<evidence type="ECO:0000313" key="14">
    <source>
        <dbReference type="RefSeq" id="XP_017775470.1"/>
    </source>
</evidence>
<keyword evidence="8" id="KW-0653">Protein transport</keyword>
<evidence type="ECO:0000256" key="3">
    <source>
        <dbReference type="ARBA" id="ARBA00015843"/>
    </source>
</evidence>
<keyword evidence="6" id="KW-0256">Endoplasmic reticulum</keyword>
<evidence type="ECO:0000256" key="10">
    <source>
        <dbReference type="ARBA" id="ARBA00023136"/>
    </source>
</evidence>
<evidence type="ECO:0000256" key="7">
    <source>
        <dbReference type="ARBA" id="ARBA00022892"/>
    </source>
</evidence>
<keyword evidence="5 12" id="KW-0812">Transmembrane</keyword>
<dbReference type="PANTHER" id="PTHR13050:SF7">
    <property type="entry name" value="VESICLE TRANSPORT PROTEIN USE1"/>
    <property type="match status" value="1"/>
</dbReference>
<evidence type="ECO:0000256" key="4">
    <source>
        <dbReference type="ARBA" id="ARBA00022448"/>
    </source>
</evidence>
<dbReference type="PANTHER" id="PTHR13050">
    <property type="entry name" value="USE1-LIKE PROTEIN"/>
    <property type="match status" value="1"/>
</dbReference>
<evidence type="ECO:0000256" key="8">
    <source>
        <dbReference type="ARBA" id="ARBA00022927"/>
    </source>
</evidence>
<keyword evidence="13" id="KW-1185">Reference proteome</keyword>
<keyword evidence="10 12" id="KW-0472">Membrane</keyword>
<evidence type="ECO:0000313" key="13">
    <source>
        <dbReference type="Proteomes" id="UP000695000"/>
    </source>
</evidence>
<dbReference type="GeneID" id="108561875"/>
<evidence type="ECO:0000256" key="9">
    <source>
        <dbReference type="ARBA" id="ARBA00022989"/>
    </source>
</evidence>
<dbReference type="InterPro" id="IPR019150">
    <property type="entry name" value="Vesicle_transport_protein_Use1"/>
</dbReference>
<name>A0ABM1MLM0_NICVS</name>
<evidence type="ECO:0000256" key="11">
    <source>
        <dbReference type="ARBA" id="ARBA00032711"/>
    </source>
</evidence>
<keyword evidence="7" id="KW-0931">ER-Golgi transport</keyword>